<gene>
    <name evidence="1" type="ORF">GS397_09305</name>
</gene>
<dbReference type="RefSeq" id="WP_159366279.1">
    <property type="nucleotide sequence ID" value="NZ_CP047218.1"/>
</dbReference>
<organism evidence="1 2">
    <name type="scientific">Sphingobium yanoikuyae</name>
    <name type="common">Sphingomonas yanoikuyae</name>
    <dbReference type="NCBI Taxonomy" id="13690"/>
    <lineage>
        <taxon>Bacteria</taxon>
        <taxon>Pseudomonadati</taxon>
        <taxon>Pseudomonadota</taxon>
        <taxon>Alphaproteobacteria</taxon>
        <taxon>Sphingomonadales</taxon>
        <taxon>Sphingomonadaceae</taxon>
        <taxon>Sphingobium</taxon>
    </lineage>
</organism>
<protein>
    <submittedName>
        <fullName evidence="1">Uncharacterized protein</fullName>
    </submittedName>
</protein>
<evidence type="ECO:0000313" key="2">
    <source>
        <dbReference type="Proteomes" id="UP000464086"/>
    </source>
</evidence>
<reference evidence="1 2" key="1">
    <citation type="submission" date="2019-12" db="EMBL/GenBank/DDBJ databases">
        <title>Functional and genomic insights into the Sphingobium yanoikuyae YC-JY1, a bacterium efficiently degrading bisphenol A.</title>
        <authorList>
            <person name="Jia Y."/>
            <person name="Li X."/>
            <person name="Wang J."/>
            <person name="Eltoukhy A."/>
            <person name="Lamraoui I."/>
            <person name="Yan Y."/>
        </authorList>
    </citation>
    <scope>NUCLEOTIDE SEQUENCE [LARGE SCALE GENOMIC DNA]</scope>
    <source>
        <strain evidence="1 2">YC-JY1</strain>
    </source>
</reference>
<dbReference type="AlphaFoldDB" id="A0A6P1GG55"/>
<dbReference type="EMBL" id="CP047218">
    <property type="protein sequence ID" value="QHD67234.1"/>
    <property type="molecule type" value="Genomic_DNA"/>
</dbReference>
<dbReference type="Proteomes" id="UP000464086">
    <property type="component" value="Chromosome"/>
</dbReference>
<sequence>MSEAHAKIQFELDSCRGRRWFSPTEVAAFLAPQVGVSVGRLMRNKRYRALIDEHVLQQPGLGVRAIDQSDQGKDTRIAALETENANLRREICRLTQAISNGSISDNRERLPSKTSQNHDNEDEFKPILMAFSNVLDEVGKIGIEVRAEGMFNRVRRPGGDKIVDSKNIEDFIRYYLESSR</sequence>
<evidence type="ECO:0000313" key="1">
    <source>
        <dbReference type="EMBL" id="QHD67234.1"/>
    </source>
</evidence>
<name>A0A6P1GG55_SPHYA</name>
<accession>A0A6P1GG55</accession>
<proteinExistence type="predicted"/>